<proteinExistence type="predicted"/>
<dbReference type="AlphaFoldDB" id="A0A1Y1WBS1"/>
<evidence type="ECO:0000313" key="3">
    <source>
        <dbReference type="Proteomes" id="UP000193922"/>
    </source>
</evidence>
<comment type="caution">
    <text evidence="2">The sequence shown here is derived from an EMBL/GenBank/DDBJ whole genome shotgun (WGS) entry which is preliminary data.</text>
</comment>
<dbReference type="GeneID" id="63800028"/>
<reference evidence="2 3" key="1">
    <citation type="submission" date="2016-07" db="EMBL/GenBank/DDBJ databases">
        <title>Pervasive Adenine N6-methylation of Active Genes in Fungi.</title>
        <authorList>
            <consortium name="DOE Joint Genome Institute"/>
            <person name="Mondo S.J."/>
            <person name="Dannebaum R.O."/>
            <person name="Kuo R.C."/>
            <person name="Labutti K."/>
            <person name="Haridas S."/>
            <person name="Kuo A."/>
            <person name="Salamov A."/>
            <person name="Ahrendt S.R."/>
            <person name="Lipzen A."/>
            <person name="Sullivan W."/>
            <person name="Andreopoulos W.B."/>
            <person name="Clum A."/>
            <person name="Lindquist E."/>
            <person name="Daum C."/>
            <person name="Ramamoorthy G.K."/>
            <person name="Gryganskyi A."/>
            <person name="Culley D."/>
            <person name="Magnuson J.K."/>
            <person name="James T.Y."/>
            <person name="O'Malley M.A."/>
            <person name="Stajich J.E."/>
            <person name="Spatafora J.W."/>
            <person name="Visel A."/>
            <person name="Grigoriev I.V."/>
        </authorList>
    </citation>
    <scope>NUCLEOTIDE SEQUENCE [LARGE SCALE GENOMIC DNA]</scope>
    <source>
        <strain evidence="2 3">ATCC 12442</strain>
    </source>
</reference>
<sequence>MRSFFSDDSSASPMQRPQSPQASRRPSLSPSVADSWCKVSQEAGSSSASACPVPADNQEVWDTVPYAFADDSVRSPGACKASSRSHTDILSLLAVDRRREEPPVQQRVSSWLEKYHGADGTPGEGREPSPNEPSLGDFLQCRSPFRPKFLNRPRRDLIHIVDSGHGSKNSVGSEPDMGHLPRYISLTRSASETRRKVGWVARRLDSTSQIDGPAIRESAIAPPPSSEHMQGSEGSVSQNSGTRGTEEQQHQQQQQEEALMSSGSPRPGDAELLSYAFQGFVAFQPLDFAARAAAMAAMRNMLEDDQVSAMPSPAVEDSPPQPTREPRDSGLWSYITDFIDDLTKDITYIQ</sequence>
<evidence type="ECO:0000256" key="1">
    <source>
        <dbReference type="SAM" id="MobiDB-lite"/>
    </source>
</evidence>
<dbReference type="EMBL" id="MCFD01000005">
    <property type="protein sequence ID" value="ORX70604.1"/>
    <property type="molecule type" value="Genomic_DNA"/>
</dbReference>
<feature type="region of interest" description="Disordered" evidence="1">
    <location>
        <begin position="161"/>
        <end position="180"/>
    </location>
</feature>
<name>A0A1Y1WBS1_9FUNG</name>
<evidence type="ECO:0000313" key="2">
    <source>
        <dbReference type="EMBL" id="ORX70604.1"/>
    </source>
</evidence>
<feature type="region of interest" description="Disordered" evidence="1">
    <location>
        <begin position="1"/>
        <end position="39"/>
    </location>
</feature>
<accession>A0A1Y1WBS1</accession>
<gene>
    <name evidence="2" type="ORF">DL89DRAFT_136501</name>
</gene>
<organism evidence="2 3">
    <name type="scientific">Linderina pennispora</name>
    <dbReference type="NCBI Taxonomy" id="61395"/>
    <lineage>
        <taxon>Eukaryota</taxon>
        <taxon>Fungi</taxon>
        <taxon>Fungi incertae sedis</taxon>
        <taxon>Zoopagomycota</taxon>
        <taxon>Kickxellomycotina</taxon>
        <taxon>Kickxellomycetes</taxon>
        <taxon>Kickxellales</taxon>
        <taxon>Kickxellaceae</taxon>
        <taxon>Linderina</taxon>
    </lineage>
</organism>
<feature type="region of interest" description="Disordered" evidence="1">
    <location>
        <begin position="210"/>
        <end position="267"/>
    </location>
</feature>
<feature type="region of interest" description="Disordered" evidence="1">
    <location>
        <begin position="97"/>
        <end position="137"/>
    </location>
</feature>
<feature type="compositionally biased region" description="Polar residues" evidence="1">
    <location>
        <begin position="227"/>
        <end position="243"/>
    </location>
</feature>
<feature type="region of interest" description="Disordered" evidence="1">
    <location>
        <begin position="307"/>
        <end position="330"/>
    </location>
</feature>
<dbReference type="OrthoDB" id="5592443at2759"/>
<dbReference type="RefSeq" id="XP_040744183.1">
    <property type="nucleotide sequence ID" value="XM_040883380.1"/>
</dbReference>
<keyword evidence="3" id="KW-1185">Reference proteome</keyword>
<feature type="compositionally biased region" description="Polar residues" evidence="1">
    <location>
        <begin position="1"/>
        <end position="32"/>
    </location>
</feature>
<protein>
    <submittedName>
        <fullName evidence="2">Uncharacterized protein</fullName>
    </submittedName>
</protein>
<dbReference type="Proteomes" id="UP000193922">
    <property type="component" value="Unassembled WGS sequence"/>
</dbReference>